<comment type="caution">
    <text evidence="3">The sequence shown here is derived from an EMBL/GenBank/DDBJ whole genome shotgun (WGS) entry which is preliminary data.</text>
</comment>
<dbReference type="InterPro" id="IPR011707">
    <property type="entry name" value="Cu-oxidase-like_N"/>
</dbReference>
<name>A0A512DC60_9CELL</name>
<keyword evidence="4" id="KW-1185">Reference proteome</keyword>
<dbReference type="OrthoDB" id="345021at2"/>
<dbReference type="Pfam" id="PF07731">
    <property type="entry name" value="Cu-oxidase_2"/>
    <property type="match status" value="1"/>
</dbReference>
<evidence type="ECO:0008006" key="5">
    <source>
        <dbReference type="Google" id="ProtNLM"/>
    </source>
</evidence>
<dbReference type="GO" id="GO:0005507">
    <property type="term" value="F:copper ion binding"/>
    <property type="evidence" value="ECO:0007669"/>
    <property type="project" value="InterPro"/>
</dbReference>
<dbReference type="InterPro" id="IPR011706">
    <property type="entry name" value="Cu-oxidase_C"/>
</dbReference>
<dbReference type="EMBL" id="BJYY01000013">
    <property type="protein sequence ID" value="GEO34068.1"/>
    <property type="molecule type" value="Genomic_DNA"/>
</dbReference>
<evidence type="ECO:0000259" key="2">
    <source>
        <dbReference type="Pfam" id="PF07732"/>
    </source>
</evidence>
<sequence>MEAVQTDLSRRTLLKYGLCTLVVAGAGGSAVLGSATRASATVVNAALFVAHGERTMIDGLVVPFVGFGSTAARLELPGGQLEVQTGDTVNLDIVNSSSLPVGFAIAASPGFSGVDAAPIAAGTGRRVTFTAPSTPGTHFYVGTVSGSADTGRALGATGAMVVLPRDAARTSIDAQFPGVRARARRQPMFGVGTPPAIPASVAQERTWLFGELNPTTARDLAGGRISLPSDPEPEYFLINGLSGMLSAEDHHTNISGRAGGLGQPGDSTLVRMINTGRAPRSIHLHGNHFWVLSHPDTPWIVGAFKDTVTVPPGRSVSVLVPLEAPPDSYPVTNRAQKYVVHDHIEMAETASGGHYPSGMVSELILE</sequence>
<feature type="domain" description="Plastocyanin-like" evidence="2">
    <location>
        <begin position="75"/>
        <end position="165"/>
    </location>
</feature>
<dbReference type="RefSeq" id="WP_146903031.1">
    <property type="nucleotide sequence ID" value="NZ_BAAARM010000003.1"/>
</dbReference>
<dbReference type="Gene3D" id="2.60.40.420">
    <property type="entry name" value="Cupredoxins - blue copper proteins"/>
    <property type="match status" value="2"/>
</dbReference>
<dbReference type="InterPro" id="IPR008972">
    <property type="entry name" value="Cupredoxin"/>
</dbReference>
<gene>
    <name evidence="3" type="ORF">CAE01nite_17930</name>
</gene>
<dbReference type="Proteomes" id="UP000321181">
    <property type="component" value="Unassembled WGS sequence"/>
</dbReference>
<accession>A0A512DC60</accession>
<evidence type="ECO:0000313" key="4">
    <source>
        <dbReference type="Proteomes" id="UP000321181"/>
    </source>
</evidence>
<dbReference type="Pfam" id="PF07732">
    <property type="entry name" value="Cu-oxidase_3"/>
    <property type="match status" value="1"/>
</dbReference>
<dbReference type="InterPro" id="IPR006311">
    <property type="entry name" value="TAT_signal"/>
</dbReference>
<dbReference type="PROSITE" id="PS51318">
    <property type="entry name" value="TAT"/>
    <property type="match status" value="1"/>
</dbReference>
<feature type="domain" description="Plastocyanin-like" evidence="1">
    <location>
        <begin position="266"/>
        <end position="323"/>
    </location>
</feature>
<protein>
    <recommendedName>
        <fullName evidence="5">Plastocyanin-like domain-containing protein</fullName>
    </recommendedName>
</protein>
<dbReference type="AlphaFoldDB" id="A0A512DC60"/>
<dbReference type="GO" id="GO:0016491">
    <property type="term" value="F:oxidoreductase activity"/>
    <property type="evidence" value="ECO:0007669"/>
    <property type="project" value="InterPro"/>
</dbReference>
<reference evidence="3 4" key="1">
    <citation type="submission" date="2019-07" db="EMBL/GenBank/DDBJ databases">
        <title>Whole genome shotgun sequence of Cellulomonas aerilata NBRC 106308.</title>
        <authorList>
            <person name="Hosoyama A."/>
            <person name="Uohara A."/>
            <person name="Ohji S."/>
            <person name="Ichikawa N."/>
        </authorList>
    </citation>
    <scope>NUCLEOTIDE SEQUENCE [LARGE SCALE GENOMIC DNA]</scope>
    <source>
        <strain evidence="3 4">NBRC 106308</strain>
    </source>
</reference>
<proteinExistence type="predicted"/>
<evidence type="ECO:0000313" key="3">
    <source>
        <dbReference type="EMBL" id="GEO34068.1"/>
    </source>
</evidence>
<evidence type="ECO:0000259" key="1">
    <source>
        <dbReference type="Pfam" id="PF07731"/>
    </source>
</evidence>
<organism evidence="3 4">
    <name type="scientific">Cellulomonas aerilata</name>
    <dbReference type="NCBI Taxonomy" id="515326"/>
    <lineage>
        <taxon>Bacteria</taxon>
        <taxon>Bacillati</taxon>
        <taxon>Actinomycetota</taxon>
        <taxon>Actinomycetes</taxon>
        <taxon>Micrococcales</taxon>
        <taxon>Cellulomonadaceae</taxon>
        <taxon>Cellulomonas</taxon>
    </lineage>
</organism>
<dbReference type="SUPFAM" id="SSF49503">
    <property type="entry name" value="Cupredoxins"/>
    <property type="match status" value="2"/>
</dbReference>